<protein>
    <submittedName>
        <fullName evidence="3">Predicted nucleic acid-binding protein, contains PIN domain</fullName>
    </submittedName>
</protein>
<evidence type="ECO:0000259" key="1">
    <source>
        <dbReference type="Pfam" id="PF01850"/>
    </source>
</evidence>
<evidence type="ECO:0000313" key="2">
    <source>
        <dbReference type="EMBL" id="VFK66974.1"/>
    </source>
</evidence>
<gene>
    <name evidence="2" type="ORF">BECKUNK1418G_GA0071005_11205</name>
    <name evidence="3" type="ORF">BECKUNK1418H_GA0071006_11175</name>
</gene>
<dbReference type="InterPro" id="IPR029060">
    <property type="entry name" value="PIN-like_dom_sf"/>
</dbReference>
<dbReference type="AlphaFoldDB" id="A0A451B2H6"/>
<reference evidence="3" key="1">
    <citation type="submission" date="2019-02" db="EMBL/GenBank/DDBJ databases">
        <authorList>
            <person name="Gruber-Vodicka R. H."/>
            <person name="Seah K. B. B."/>
        </authorList>
    </citation>
    <scope>NUCLEOTIDE SEQUENCE</scope>
    <source>
        <strain evidence="3">BECK_BY19</strain>
        <strain evidence="2">BECK_BY8</strain>
    </source>
</reference>
<feature type="domain" description="PIN" evidence="1">
    <location>
        <begin position="4"/>
        <end position="145"/>
    </location>
</feature>
<organism evidence="3">
    <name type="scientific">Candidatus Kentrum sp. UNK</name>
    <dbReference type="NCBI Taxonomy" id="2126344"/>
    <lineage>
        <taxon>Bacteria</taxon>
        <taxon>Pseudomonadati</taxon>
        <taxon>Pseudomonadota</taxon>
        <taxon>Gammaproteobacteria</taxon>
        <taxon>Candidatus Kentrum</taxon>
    </lineage>
</organism>
<name>A0A451B2H6_9GAMM</name>
<proteinExistence type="predicted"/>
<dbReference type="Pfam" id="PF01850">
    <property type="entry name" value="PIN"/>
    <property type="match status" value="1"/>
</dbReference>
<dbReference type="Gene3D" id="3.40.50.1010">
    <property type="entry name" value="5'-nuclease"/>
    <property type="match status" value="1"/>
</dbReference>
<dbReference type="EMBL" id="CAADFZ010000120">
    <property type="protein sequence ID" value="VFK66974.1"/>
    <property type="molecule type" value="Genomic_DNA"/>
</dbReference>
<dbReference type="EMBL" id="CAADGD010000117">
    <property type="protein sequence ID" value="VFK72472.1"/>
    <property type="molecule type" value="Genomic_DNA"/>
</dbReference>
<sequence>MKRICIDTQLLIWGVQGHASAGQEEMVPRTKAFFEDCVKTKSSIMVPSVVVGEFLMGIEPDNHAATIKRLQDSFILQPYDSLAAAVFAKLWQRRKESGLLGRIRTESLRATRSELKADCMIIATAIARKVDIIYSHDVGLKKFAGNDIKVIEIPQNEYQTDLPLQY</sequence>
<evidence type="ECO:0000313" key="3">
    <source>
        <dbReference type="EMBL" id="VFK72472.1"/>
    </source>
</evidence>
<accession>A0A451B2H6</accession>
<dbReference type="InterPro" id="IPR002716">
    <property type="entry name" value="PIN_dom"/>
</dbReference>
<dbReference type="SUPFAM" id="SSF88723">
    <property type="entry name" value="PIN domain-like"/>
    <property type="match status" value="1"/>
</dbReference>